<accession>A0A2W1K2W2</accession>
<keyword evidence="1" id="KW-0812">Transmembrane</keyword>
<gene>
    <name evidence="3" type="ORF">C1752_01107</name>
</gene>
<name>A0A2W1K2W2_9CYAN</name>
<evidence type="ECO:0000259" key="2">
    <source>
        <dbReference type="Pfam" id="PF09851"/>
    </source>
</evidence>
<sequence>MTISDELQKLDELRRNGTLSPEEFEIAKRRVLEGPQDDVLTDRFEEIKTYTELAQLDREWQLERENYMISTRYGRRHIPSKSGSVFGGIIIVVFGILWTMMAASMASGSFLSLFPLFGVFFTVAGIGVSIRSFVKAGQYKKAHERYLHRRQSLSKNRQP</sequence>
<dbReference type="EMBL" id="PQWO01000003">
    <property type="protein sequence ID" value="PZD74357.1"/>
    <property type="molecule type" value="Genomic_DNA"/>
</dbReference>
<proteinExistence type="predicted"/>
<evidence type="ECO:0000313" key="4">
    <source>
        <dbReference type="Proteomes" id="UP000248857"/>
    </source>
</evidence>
<keyword evidence="1" id="KW-1133">Transmembrane helix</keyword>
<dbReference type="OrthoDB" id="292153at2"/>
<protein>
    <recommendedName>
        <fullName evidence="2">SHOCT domain-containing protein</fullName>
    </recommendedName>
</protein>
<keyword evidence="4" id="KW-1185">Reference proteome</keyword>
<dbReference type="RefSeq" id="WP_110985095.1">
    <property type="nucleotide sequence ID" value="NZ_CAWNWM010000003.1"/>
</dbReference>
<evidence type="ECO:0000313" key="3">
    <source>
        <dbReference type="EMBL" id="PZD74357.1"/>
    </source>
</evidence>
<evidence type="ECO:0000256" key="1">
    <source>
        <dbReference type="SAM" id="Phobius"/>
    </source>
</evidence>
<dbReference type="Proteomes" id="UP000248857">
    <property type="component" value="Unassembled WGS sequence"/>
</dbReference>
<feature type="domain" description="SHOCT" evidence="2">
    <location>
        <begin position="5"/>
        <end position="32"/>
    </location>
</feature>
<keyword evidence="1" id="KW-0472">Membrane</keyword>
<reference evidence="3 4" key="1">
    <citation type="journal article" date="2018" name="Sci. Rep.">
        <title>A novel species of the marine cyanobacterium Acaryochloris with a unique pigment content and lifestyle.</title>
        <authorList>
            <person name="Partensky F."/>
            <person name="Six C."/>
            <person name="Ratin M."/>
            <person name="Garczarek L."/>
            <person name="Vaulot D."/>
            <person name="Probert I."/>
            <person name="Calteau A."/>
            <person name="Gourvil P."/>
            <person name="Marie D."/>
            <person name="Grebert T."/>
            <person name="Bouchier C."/>
            <person name="Le Panse S."/>
            <person name="Gachenot M."/>
            <person name="Rodriguez F."/>
            <person name="Garrido J.L."/>
        </authorList>
    </citation>
    <scope>NUCLEOTIDE SEQUENCE [LARGE SCALE GENOMIC DNA]</scope>
    <source>
        <strain evidence="3 4">RCC1774</strain>
    </source>
</reference>
<feature type="transmembrane region" description="Helical" evidence="1">
    <location>
        <begin position="113"/>
        <end position="134"/>
    </location>
</feature>
<dbReference type="InterPro" id="IPR018649">
    <property type="entry name" value="SHOCT"/>
</dbReference>
<dbReference type="Pfam" id="PF09851">
    <property type="entry name" value="SHOCT"/>
    <property type="match status" value="1"/>
</dbReference>
<organism evidence="3 4">
    <name type="scientific">Acaryochloris thomasi RCC1774</name>
    <dbReference type="NCBI Taxonomy" id="1764569"/>
    <lineage>
        <taxon>Bacteria</taxon>
        <taxon>Bacillati</taxon>
        <taxon>Cyanobacteriota</taxon>
        <taxon>Cyanophyceae</taxon>
        <taxon>Acaryochloridales</taxon>
        <taxon>Acaryochloridaceae</taxon>
        <taxon>Acaryochloris</taxon>
        <taxon>Acaryochloris thomasi</taxon>
    </lineage>
</organism>
<feature type="transmembrane region" description="Helical" evidence="1">
    <location>
        <begin position="85"/>
        <end position="107"/>
    </location>
</feature>
<comment type="caution">
    <text evidence="3">The sequence shown here is derived from an EMBL/GenBank/DDBJ whole genome shotgun (WGS) entry which is preliminary data.</text>
</comment>
<dbReference type="AlphaFoldDB" id="A0A2W1K2W2"/>